<sequence length="357" mass="40019">MYSLDSVEEIKRLDKSGIAESIERLPKQIKQAWDEVTNSQVPESCPLAKNVVVSGMGGSALGGRIADSLLLDRSRAPIEIFTEYRLPNYVNKDTLVILSSYSGNTEETLSSAREALNRGAVIYCITTGGKLEDFMRENGLDGYIINPKENPSNQPRMGLGYSIASILAVLAKCEFINILSSEIEEAIASSEEFIGDFKIDVPEEKNLAKKAAKKLKGKIPVLVASEHLTGVAHAFKNQLNENSKTFTCLFDLPELNHHLMEGLRNPAEARRLLHFLFFYSELYSKDVAKRYPLTYEVVAKNEVAHDVYTLRSRKKLDQIFETLIFGSYVNFYLAMLYDIDPAPIPLVDYFKNKLSKG</sequence>
<gene>
    <name evidence="4" type="ORF">A3E46_00100</name>
</gene>
<dbReference type="InterPro" id="IPR046348">
    <property type="entry name" value="SIS_dom_sf"/>
</dbReference>
<dbReference type="GO" id="GO:1901135">
    <property type="term" value="P:carbohydrate derivative metabolic process"/>
    <property type="evidence" value="ECO:0007669"/>
    <property type="project" value="InterPro"/>
</dbReference>
<organism evidence="4 5">
    <name type="scientific">Candidatus Woesebacteria bacterium RIFCSPHIGHO2_12_FULL_46_16</name>
    <dbReference type="NCBI Taxonomy" id="1802513"/>
    <lineage>
        <taxon>Bacteria</taxon>
        <taxon>Candidatus Woeseibacteriota</taxon>
    </lineage>
</organism>
<name>A0A1F8AVT9_9BACT</name>
<dbReference type="CDD" id="cd05017">
    <property type="entry name" value="SIS_PGI_PMI_1"/>
    <property type="match status" value="1"/>
</dbReference>
<dbReference type="Pfam" id="PF01380">
    <property type="entry name" value="SIS"/>
    <property type="match status" value="1"/>
</dbReference>
<evidence type="ECO:0000256" key="1">
    <source>
        <dbReference type="ARBA" id="ARBA00010523"/>
    </source>
</evidence>
<dbReference type="Gene3D" id="3.40.50.10490">
    <property type="entry name" value="Glucose-6-phosphate isomerase like protein, domain 1"/>
    <property type="match status" value="2"/>
</dbReference>
<dbReference type="GO" id="GO:0097367">
    <property type="term" value="F:carbohydrate derivative binding"/>
    <property type="evidence" value="ECO:0007669"/>
    <property type="project" value="InterPro"/>
</dbReference>
<dbReference type="PROSITE" id="PS51464">
    <property type="entry name" value="SIS"/>
    <property type="match status" value="1"/>
</dbReference>
<protein>
    <recommendedName>
        <fullName evidence="3">SIS domain-containing protein</fullName>
    </recommendedName>
</protein>
<dbReference type="GO" id="GO:0004476">
    <property type="term" value="F:mannose-6-phosphate isomerase activity"/>
    <property type="evidence" value="ECO:0007669"/>
    <property type="project" value="InterPro"/>
</dbReference>
<dbReference type="InterPro" id="IPR001347">
    <property type="entry name" value="SIS_dom"/>
</dbReference>
<comment type="caution">
    <text evidence="4">The sequence shown here is derived from an EMBL/GenBank/DDBJ whole genome shotgun (WGS) entry which is preliminary data.</text>
</comment>
<dbReference type="EMBL" id="MGGZ01000044">
    <property type="protein sequence ID" value="OGM55862.1"/>
    <property type="molecule type" value="Genomic_DNA"/>
</dbReference>
<dbReference type="SUPFAM" id="SSF53697">
    <property type="entry name" value="SIS domain"/>
    <property type="match status" value="1"/>
</dbReference>
<dbReference type="GO" id="GO:0004347">
    <property type="term" value="F:glucose-6-phosphate isomerase activity"/>
    <property type="evidence" value="ECO:0007669"/>
    <property type="project" value="InterPro"/>
</dbReference>
<feature type="domain" description="SIS" evidence="3">
    <location>
        <begin position="41"/>
        <end position="189"/>
    </location>
</feature>
<dbReference type="STRING" id="1802513.A3E46_00100"/>
<evidence type="ECO:0000256" key="2">
    <source>
        <dbReference type="ARBA" id="ARBA00023235"/>
    </source>
</evidence>
<dbReference type="InterPro" id="IPR035484">
    <property type="entry name" value="SIS_PGI/PMI_1"/>
</dbReference>
<evidence type="ECO:0000313" key="5">
    <source>
        <dbReference type="Proteomes" id="UP000178313"/>
    </source>
</evidence>
<proteinExistence type="inferred from homology"/>
<evidence type="ECO:0000313" key="4">
    <source>
        <dbReference type="EMBL" id="OGM55862.1"/>
    </source>
</evidence>
<evidence type="ECO:0000259" key="3">
    <source>
        <dbReference type="PROSITE" id="PS51464"/>
    </source>
</evidence>
<reference evidence="4 5" key="1">
    <citation type="journal article" date="2016" name="Nat. Commun.">
        <title>Thousands of microbial genomes shed light on interconnected biogeochemical processes in an aquifer system.</title>
        <authorList>
            <person name="Anantharaman K."/>
            <person name="Brown C.T."/>
            <person name="Hug L.A."/>
            <person name="Sharon I."/>
            <person name="Castelle C.J."/>
            <person name="Probst A.J."/>
            <person name="Thomas B.C."/>
            <person name="Singh A."/>
            <person name="Wilkins M.J."/>
            <person name="Karaoz U."/>
            <person name="Brodie E.L."/>
            <person name="Williams K.H."/>
            <person name="Hubbard S.S."/>
            <person name="Banfield J.F."/>
        </authorList>
    </citation>
    <scope>NUCLEOTIDE SEQUENCE [LARGE SCALE GENOMIC DNA]</scope>
</reference>
<dbReference type="Proteomes" id="UP000178313">
    <property type="component" value="Unassembled WGS sequence"/>
</dbReference>
<keyword evidence="2" id="KW-0413">Isomerase</keyword>
<dbReference type="InterPro" id="IPR019490">
    <property type="entry name" value="Glu6P/Mann6P_isomerase_C"/>
</dbReference>
<dbReference type="Pfam" id="PF10432">
    <property type="entry name" value="bact-PGI_C"/>
    <property type="match status" value="1"/>
</dbReference>
<accession>A0A1F8AVT9</accession>
<dbReference type="GO" id="GO:0005975">
    <property type="term" value="P:carbohydrate metabolic process"/>
    <property type="evidence" value="ECO:0007669"/>
    <property type="project" value="InterPro"/>
</dbReference>
<comment type="similarity">
    <text evidence="1">Belongs to the PGI/PMI family.</text>
</comment>
<dbReference type="AlphaFoldDB" id="A0A1F8AVT9"/>